<feature type="transmembrane region" description="Helical" evidence="1">
    <location>
        <begin position="102"/>
        <end position="119"/>
    </location>
</feature>
<evidence type="ECO:0000313" key="3">
    <source>
        <dbReference type="Proteomes" id="UP000523601"/>
    </source>
</evidence>
<gene>
    <name evidence="2" type="ORF">HJ526_13185</name>
</gene>
<keyword evidence="1" id="KW-0472">Membrane</keyword>
<comment type="caution">
    <text evidence="2">The sequence shown here is derived from an EMBL/GenBank/DDBJ whole genome shotgun (WGS) entry which is preliminary data.</text>
</comment>
<proteinExistence type="predicted"/>
<feature type="transmembrane region" description="Helical" evidence="1">
    <location>
        <begin position="70"/>
        <end position="90"/>
    </location>
</feature>
<dbReference type="EMBL" id="JABCJD010000006">
    <property type="protein sequence ID" value="NVO28381.1"/>
    <property type="molecule type" value="Genomic_DNA"/>
</dbReference>
<protein>
    <submittedName>
        <fullName evidence="2">DUF2306 domain-containing protein</fullName>
    </submittedName>
</protein>
<dbReference type="Proteomes" id="UP000523601">
    <property type="component" value="Unassembled WGS sequence"/>
</dbReference>
<keyword evidence="3" id="KW-1185">Reference proteome</keyword>
<dbReference type="RefSeq" id="WP_176855068.1">
    <property type="nucleotide sequence ID" value="NZ_JABCJD010000006.1"/>
</dbReference>
<evidence type="ECO:0000256" key="1">
    <source>
        <dbReference type="SAM" id="Phobius"/>
    </source>
</evidence>
<name>A0ABX2PH00_9RHOB</name>
<evidence type="ECO:0000313" key="2">
    <source>
        <dbReference type="EMBL" id="NVO28381.1"/>
    </source>
</evidence>
<keyword evidence="1" id="KW-0812">Transmembrane</keyword>
<sequence length="131" mass="14203">MSISALTSAAPAIQIHAYAALLAVVLTILIFTRARGTMTHRVLGWVWVLLMGFTALSSFAISTLRPGHFSVIHILSVATLILLVLGVYRARTHQVKKHRQSMLGLVFGALCVAGAFTLLPNRIMHAVLFGQ</sequence>
<accession>A0ABX2PH00</accession>
<reference evidence="2 3" key="1">
    <citation type="submission" date="2020-04" db="EMBL/GenBank/DDBJ databases">
        <title>Donghicola sp., a member of the Rhodobacteraceae family isolated from mangrove forest in Thailand.</title>
        <authorList>
            <person name="Charoenyingcharoen P."/>
            <person name="Yukphan P."/>
        </authorList>
    </citation>
    <scope>NUCLEOTIDE SEQUENCE [LARGE SCALE GENOMIC DNA]</scope>
    <source>
        <strain evidence="2 3">C2-DW-16</strain>
    </source>
</reference>
<organism evidence="2 3">
    <name type="scientific">Donghicola mangrovi</name>
    <dbReference type="NCBI Taxonomy" id="2729614"/>
    <lineage>
        <taxon>Bacteria</taxon>
        <taxon>Pseudomonadati</taxon>
        <taxon>Pseudomonadota</taxon>
        <taxon>Alphaproteobacteria</taxon>
        <taxon>Rhodobacterales</taxon>
        <taxon>Roseobacteraceae</taxon>
        <taxon>Donghicola</taxon>
    </lineage>
</organism>
<keyword evidence="1" id="KW-1133">Transmembrane helix</keyword>
<feature type="transmembrane region" description="Helical" evidence="1">
    <location>
        <begin position="12"/>
        <end position="31"/>
    </location>
</feature>
<feature type="transmembrane region" description="Helical" evidence="1">
    <location>
        <begin position="43"/>
        <end position="64"/>
    </location>
</feature>